<comment type="caution">
    <text evidence="2">The sequence shown here is derived from an EMBL/GenBank/DDBJ whole genome shotgun (WGS) entry which is preliminary data.</text>
</comment>
<sequence>MPISTHDDDRLEAGAEHWVAQAAVGGLDAAARLVWAGLALALVNLLLAGTLSPAGRVYLVLGIVAAALGAVQLWLLIRVAIDRRLFGALAEASALAGMAASLASLDQALAGLGWGRPVAGGRSLARRARGALRFLHWAAALAALQLLAALLLLLLR</sequence>
<organism evidence="2 3">
    <name type="scientific">Cupriavidus basilensis</name>
    <dbReference type="NCBI Taxonomy" id="68895"/>
    <lineage>
        <taxon>Bacteria</taxon>
        <taxon>Pseudomonadati</taxon>
        <taxon>Pseudomonadota</taxon>
        <taxon>Betaproteobacteria</taxon>
        <taxon>Burkholderiales</taxon>
        <taxon>Burkholderiaceae</taxon>
        <taxon>Cupriavidus</taxon>
    </lineage>
</organism>
<dbReference type="EMBL" id="JARJLM010000111">
    <property type="protein sequence ID" value="MDF3832560.1"/>
    <property type="molecule type" value="Genomic_DNA"/>
</dbReference>
<name>A0ABT6AIY1_9BURK</name>
<feature type="transmembrane region" description="Helical" evidence="1">
    <location>
        <begin position="33"/>
        <end position="51"/>
    </location>
</feature>
<dbReference type="Proteomes" id="UP001216674">
    <property type="component" value="Unassembled WGS sequence"/>
</dbReference>
<gene>
    <name evidence="2" type="ORF">P3W85_06310</name>
</gene>
<protein>
    <recommendedName>
        <fullName evidence="4">Transmembrane protein</fullName>
    </recommendedName>
</protein>
<evidence type="ECO:0000313" key="2">
    <source>
        <dbReference type="EMBL" id="MDF3832560.1"/>
    </source>
</evidence>
<keyword evidence="1" id="KW-1133">Transmembrane helix</keyword>
<evidence type="ECO:0008006" key="4">
    <source>
        <dbReference type="Google" id="ProtNLM"/>
    </source>
</evidence>
<proteinExistence type="predicted"/>
<evidence type="ECO:0000313" key="3">
    <source>
        <dbReference type="Proteomes" id="UP001216674"/>
    </source>
</evidence>
<keyword evidence="1" id="KW-0812">Transmembrane</keyword>
<accession>A0ABT6AIY1</accession>
<keyword evidence="3" id="KW-1185">Reference proteome</keyword>
<keyword evidence="1" id="KW-0472">Membrane</keyword>
<feature type="transmembrane region" description="Helical" evidence="1">
    <location>
        <begin position="134"/>
        <end position="155"/>
    </location>
</feature>
<reference evidence="2 3" key="1">
    <citation type="submission" date="2023-03" db="EMBL/GenBank/DDBJ databases">
        <title>Draft assemblies of triclosan tolerant bacteria isolated from returned activated sludge.</title>
        <authorList>
            <person name="Van Hamelsveld S."/>
        </authorList>
    </citation>
    <scope>NUCLEOTIDE SEQUENCE [LARGE SCALE GENOMIC DNA]</scope>
    <source>
        <strain evidence="2 3">GW210010_S58</strain>
    </source>
</reference>
<dbReference type="RefSeq" id="WP_276264148.1">
    <property type="nucleotide sequence ID" value="NZ_JARJLM010000111.1"/>
</dbReference>
<feature type="transmembrane region" description="Helical" evidence="1">
    <location>
        <begin position="57"/>
        <end position="77"/>
    </location>
</feature>
<evidence type="ECO:0000256" key="1">
    <source>
        <dbReference type="SAM" id="Phobius"/>
    </source>
</evidence>